<name>A0A7H0LQZ1_9SPHN</name>
<accession>A0A7H0LQZ1</accession>
<keyword evidence="3" id="KW-1185">Reference proteome</keyword>
<dbReference type="Pfam" id="PF00903">
    <property type="entry name" value="Glyoxalase"/>
    <property type="match status" value="1"/>
</dbReference>
<dbReference type="AlphaFoldDB" id="A0A7H0LQZ1"/>
<dbReference type="InterPro" id="IPR004360">
    <property type="entry name" value="Glyas_Fos-R_dOase_dom"/>
</dbReference>
<dbReference type="EMBL" id="CP061038">
    <property type="protein sequence ID" value="QNQ12094.1"/>
    <property type="molecule type" value="Genomic_DNA"/>
</dbReference>
<dbReference type="Gene3D" id="3.10.180.10">
    <property type="entry name" value="2,3-Dihydroxybiphenyl 1,2-Dioxygenase, domain 1"/>
    <property type="match status" value="1"/>
</dbReference>
<keyword evidence="2" id="KW-0456">Lyase</keyword>
<proteinExistence type="predicted"/>
<sequence length="147" mass="15353">MTNMIFVNLPVSDVAKATAFYESIGATKNPMFSDETASCIVLSDQIHAMLLSHEKFASFIPGRTIADAKSAVGMLICIAQDSKDAVNAVVDKAGAAGGSADATPSQDYGFMFSRSFADPDGHIWEVMWMDPAAAAAGPEAFAEAPAA</sequence>
<evidence type="ECO:0000313" key="3">
    <source>
        <dbReference type="Proteomes" id="UP000516148"/>
    </source>
</evidence>
<dbReference type="InterPro" id="IPR029068">
    <property type="entry name" value="Glyas_Bleomycin-R_OHBP_Dase"/>
</dbReference>
<dbReference type="SUPFAM" id="SSF54593">
    <property type="entry name" value="Glyoxalase/Bleomycin resistance protein/Dihydroxybiphenyl dioxygenase"/>
    <property type="match status" value="1"/>
</dbReference>
<protein>
    <submittedName>
        <fullName evidence="2">Lactoylglutathione lyase</fullName>
    </submittedName>
</protein>
<feature type="domain" description="VOC" evidence="1">
    <location>
        <begin position="3"/>
        <end position="129"/>
    </location>
</feature>
<dbReference type="PANTHER" id="PTHR36503:SF2">
    <property type="entry name" value="BLR2408 PROTEIN"/>
    <property type="match status" value="1"/>
</dbReference>
<dbReference type="InterPro" id="IPR037523">
    <property type="entry name" value="VOC_core"/>
</dbReference>
<evidence type="ECO:0000259" key="1">
    <source>
        <dbReference type="PROSITE" id="PS51819"/>
    </source>
</evidence>
<dbReference type="PROSITE" id="PS51819">
    <property type="entry name" value="VOC"/>
    <property type="match status" value="1"/>
</dbReference>
<dbReference type="KEGG" id="spap:H3Z74_18380"/>
<dbReference type="GO" id="GO:0016829">
    <property type="term" value="F:lyase activity"/>
    <property type="evidence" value="ECO:0007669"/>
    <property type="project" value="UniProtKB-KW"/>
</dbReference>
<organism evidence="2 3">
    <name type="scientific">Sphingomonas alpina</name>
    <dbReference type="NCBI Taxonomy" id="653931"/>
    <lineage>
        <taxon>Bacteria</taxon>
        <taxon>Pseudomonadati</taxon>
        <taxon>Pseudomonadota</taxon>
        <taxon>Alphaproteobacteria</taxon>
        <taxon>Sphingomonadales</taxon>
        <taxon>Sphingomonadaceae</taxon>
        <taxon>Sphingomonas</taxon>
    </lineage>
</organism>
<reference evidence="2 3" key="1">
    <citation type="submission" date="2020-09" db="EMBL/GenBank/DDBJ databases">
        <title>Sphingomonas sp., a new species isolated from pork steak.</title>
        <authorList>
            <person name="Heidler von Heilborn D."/>
        </authorList>
    </citation>
    <scope>NUCLEOTIDE SEQUENCE [LARGE SCALE GENOMIC DNA]</scope>
    <source>
        <strain evidence="3">S8-3T</strain>
    </source>
</reference>
<dbReference type="PANTHER" id="PTHR36503">
    <property type="entry name" value="BLR2520 PROTEIN"/>
    <property type="match status" value="1"/>
</dbReference>
<evidence type="ECO:0000313" key="2">
    <source>
        <dbReference type="EMBL" id="QNQ12094.1"/>
    </source>
</evidence>
<gene>
    <name evidence="2" type="ORF">H3Z74_18380</name>
</gene>
<dbReference type="Proteomes" id="UP000516148">
    <property type="component" value="Chromosome"/>
</dbReference>